<evidence type="ECO:0000313" key="1">
    <source>
        <dbReference type="EMBL" id="SVD82656.1"/>
    </source>
</evidence>
<name>A0A382YH83_9ZZZZ</name>
<protein>
    <submittedName>
        <fullName evidence="1">Uncharacterized protein</fullName>
    </submittedName>
</protein>
<proteinExistence type="predicted"/>
<sequence length="94" mass="9530">VSNAGWSWNAKADVEGTTISTSRSVGTGGKTQYRAAITIAVPANASVEVIEFASNETVTVVHTNQRCSKGAVDAVVTFVITGDGNGSGVSVSVD</sequence>
<accession>A0A382YH83</accession>
<organism evidence="1">
    <name type="scientific">marine metagenome</name>
    <dbReference type="NCBI Taxonomy" id="408172"/>
    <lineage>
        <taxon>unclassified sequences</taxon>
        <taxon>metagenomes</taxon>
        <taxon>ecological metagenomes</taxon>
    </lineage>
</organism>
<dbReference type="EMBL" id="UINC01175831">
    <property type="protein sequence ID" value="SVD82656.1"/>
    <property type="molecule type" value="Genomic_DNA"/>
</dbReference>
<reference evidence="1" key="1">
    <citation type="submission" date="2018-05" db="EMBL/GenBank/DDBJ databases">
        <authorList>
            <person name="Lanie J.A."/>
            <person name="Ng W.-L."/>
            <person name="Kazmierczak K.M."/>
            <person name="Andrzejewski T.M."/>
            <person name="Davidsen T.M."/>
            <person name="Wayne K.J."/>
            <person name="Tettelin H."/>
            <person name="Glass J.I."/>
            <person name="Rusch D."/>
            <person name="Podicherti R."/>
            <person name="Tsui H.-C.T."/>
            <person name="Winkler M.E."/>
        </authorList>
    </citation>
    <scope>NUCLEOTIDE SEQUENCE</scope>
</reference>
<gene>
    <name evidence="1" type="ORF">METZ01_LOCUS435510</name>
</gene>
<dbReference type="AlphaFoldDB" id="A0A382YH83"/>
<feature type="non-terminal residue" evidence="1">
    <location>
        <position position="1"/>
    </location>
</feature>